<feature type="region of interest" description="Disordered" evidence="1">
    <location>
        <begin position="80"/>
        <end position="115"/>
    </location>
</feature>
<gene>
    <name evidence="2" type="ORF">LAESUDRAFT_158567</name>
</gene>
<name>A0A165HM85_9APHY</name>
<dbReference type="EMBL" id="KV427606">
    <property type="protein sequence ID" value="KZT11919.1"/>
    <property type="molecule type" value="Genomic_DNA"/>
</dbReference>
<protein>
    <recommendedName>
        <fullName evidence="4">Homeobox domain-containing protein</fullName>
    </recommendedName>
</protein>
<dbReference type="Gene3D" id="1.10.10.60">
    <property type="entry name" value="Homeodomain-like"/>
    <property type="match status" value="1"/>
</dbReference>
<dbReference type="RefSeq" id="XP_040769567.1">
    <property type="nucleotide sequence ID" value="XM_040901391.1"/>
</dbReference>
<dbReference type="SUPFAM" id="SSF46689">
    <property type="entry name" value="Homeodomain-like"/>
    <property type="match status" value="1"/>
</dbReference>
<sequence length="305" mass="33432">MISSEMSAIDDTSAPPRVISPLEFEIACFLAALPAMLSTPDSLPASPNFEVNKIDEPIAVTRATDGDAINDGGVASLIEAQDNKTKVSRSKASSETPAPSTAADNNGCSDENKEENAPAPLILAHSIDAETSGPKPTLAPLSSNILHRLRPRKRLEISASPKPVKARTGSQAKAKMDYGKVPRRMQASPSQVHIMMRVYKEVTPHPDQVWAKLIANATRYPAEKVLKWFSDKREVDSSENGKFLSLLSPAHLQAVVIDGREIKVYARRAIEGPWTATKFQKILDDIIERQRQTYEQQKARELNDG</sequence>
<proteinExistence type="predicted"/>
<dbReference type="GeneID" id="63818423"/>
<reference evidence="2 3" key="1">
    <citation type="journal article" date="2016" name="Mol. Biol. Evol.">
        <title>Comparative Genomics of Early-Diverging Mushroom-Forming Fungi Provides Insights into the Origins of Lignocellulose Decay Capabilities.</title>
        <authorList>
            <person name="Nagy L.G."/>
            <person name="Riley R."/>
            <person name="Tritt A."/>
            <person name="Adam C."/>
            <person name="Daum C."/>
            <person name="Floudas D."/>
            <person name="Sun H."/>
            <person name="Yadav J.S."/>
            <person name="Pangilinan J."/>
            <person name="Larsson K.H."/>
            <person name="Matsuura K."/>
            <person name="Barry K."/>
            <person name="Labutti K."/>
            <person name="Kuo R."/>
            <person name="Ohm R.A."/>
            <person name="Bhattacharya S.S."/>
            <person name="Shirouzu T."/>
            <person name="Yoshinaga Y."/>
            <person name="Martin F.M."/>
            <person name="Grigoriev I.V."/>
            <person name="Hibbett D.S."/>
        </authorList>
    </citation>
    <scope>NUCLEOTIDE SEQUENCE [LARGE SCALE GENOMIC DNA]</scope>
    <source>
        <strain evidence="2 3">93-53</strain>
    </source>
</reference>
<evidence type="ECO:0000313" key="2">
    <source>
        <dbReference type="EMBL" id="KZT11919.1"/>
    </source>
</evidence>
<keyword evidence="3" id="KW-1185">Reference proteome</keyword>
<dbReference type="InParanoid" id="A0A165HM85"/>
<feature type="region of interest" description="Disordered" evidence="1">
    <location>
        <begin position="160"/>
        <end position="179"/>
    </location>
</feature>
<evidence type="ECO:0008006" key="4">
    <source>
        <dbReference type="Google" id="ProtNLM"/>
    </source>
</evidence>
<evidence type="ECO:0000313" key="3">
    <source>
        <dbReference type="Proteomes" id="UP000076871"/>
    </source>
</evidence>
<evidence type="ECO:0000256" key="1">
    <source>
        <dbReference type="SAM" id="MobiDB-lite"/>
    </source>
</evidence>
<organism evidence="2 3">
    <name type="scientific">Laetiporus sulphureus 93-53</name>
    <dbReference type="NCBI Taxonomy" id="1314785"/>
    <lineage>
        <taxon>Eukaryota</taxon>
        <taxon>Fungi</taxon>
        <taxon>Dikarya</taxon>
        <taxon>Basidiomycota</taxon>
        <taxon>Agaricomycotina</taxon>
        <taxon>Agaricomycetes</taxon>
        <taxon>Polyporales</taxon>
        <taxon>Laetiporus</taxon>
    </lineage>
</organism>
<dbReference type="InterPro" id="IPR009057">
    <property type="entry name" value="Homeodomain-like_sf"/>
</dbReference>
<feature type="compositionally biased region" description="Low complexity" evidence="1">
    <location>
        <begin position="90"/>
        <end position="103"/>
    </location>
</feature>
<dbReference type="AlphaFoldDB" id="A0A165HM85"/>
<accession>A0A165HM85</accession>
<dbReference type="Proteomes" id="UP000076871">
    <property type="component" value="Unassembled WGS sequence"/>
</dbReference>